<feature type="domain" description="PepSY" evidence="1">
    <location>
        <begin position="51"/>
        <end position="93"/>
    </location>
</feature>
<proteinExistence type="predicted"/>
<organism evidence="2">
    <name type="scientific">bioreactor metagenome</name>
    <dbReference type="NCBI Taxonomy" id="1076179"/>
    <lineage>
        <taxon>unclassified sequences</taxon>
        <taxon>metagenomes</taxon>
        <taxon>ecological metagenomes</taxon>
    </lineage>
</organism>
<protein>
    <recommendedName>
        <fullName evidence="1">PepSY domain-containing protein</fullName>
    </recommendedName>
</protein>
<reference evidence="2" key="1">
    <citation type="submission" date="2019-08" db="EMBL/GenBank/DDBJ databases">
        <authorList>
            <person name="Kucharzyk K."/>
            <person name="Murdoch R.W."/>
            <person name="Higgins S."/>
            <person name="Loffler F."/>
        </authorList>
    </citation>
    <scope>NUCLEOTIDE SEQUENCE</scope>
</reference>
<evidence type="ECO:0000313" key="2">
    <source>
        <dbReference type="EMBL" id="MPL91089.1"/>
    </source>
</evidence>
<dbReference type="Gene3D" id="3.10.450.40">
    <property type="match status" value="1"/>
</dbReference>
<dbReference type="InterPro" id="IPR025711">
    <property type="entry name" value="PepSY"/>
</dbReference>
<dbReference type="EMBL" id="VSSQ01000320">
    <property type="protein sequence ID" value="MPL91089.1"/>
    <property type="molecule type" value="Genomic_DNA"/>
</dbReference>
<sequence length="104" mass="11279">MRPLLLLLSMLLGAVAGLPAAADPEHDHNRAQRALERGEIRPLHALLAPVEQRFGARLLEVGLRQYRGRLVYEIKLITPDGRIFEVGVDAATGVMLPSDPGGGH</sequence>
<name>A0A644VI79_9ZZZZ</name>
<comment type="caution">
    <text evidence="2">The sequence shown here is derived from an EMBL/GenBank/DDBJ whole genome shotgun (WGS) entry which is preliminary data.</text>
</comment>
<dbReference type="Pfam" id="PF03413">
    <property type="entry name" value="PepSY"/>
    <property type="match status" value="1"/>
</dbReference>
<accession>A0A644VI79</accession>
<gene>
    <name evidence="2" type="ORF">SDC9_37152</name>
</gene>
<evidence type="ECO:0000259" key="1">
    <source>
        <dbReference type="Pfam" id="PF03413"/>
    </source>
</evidence>
<dbReference type="AlphaFoldDB" id="A0A644VI79"/>